<organism evidence="2 3">
    <name type="scientific">Amblyomma americanum</name>
    <name type="common">Lone star tick</name>
    <dbReference type="NCBI Taxonomy" id="6943"/>
    <lineage>
        <taxon>Eukaryota</taxon>
        <taxon>Metazoa</taxon>
        <taxon>Ecdysozoa</taxon>
        <taxon>Arthropoda</taxon>
        <taxon>Chelicerata</taxon>
        <taxon>Arachnida</taxon>
        <taxon>Acari</taxon>
        <taxon>Parasitiformes</taxon>
        <taxon>Ixodida</taxon>
        <taxon>Ixodoidea</taxon>
        <taxon>Ixodidae</taxon>
        <taxon>Amblyomminae</taxon>
        <taxon>Amblyomma</taxon>
    </lineage>
</organism>
<gene>
    <name evidence="2" type="ORF">V5799_008850</name>
</gene>
<keyword evidence="3" id="KW-1185">Reference proteome</keyword>
<dbReference type="AlphaFoldDB" id="A0AAQ4FBV5"/>
<proteinExistence type="predicted"/>
<accession>A0AAQ4FBV5</accession>
<name>A0AAQ4FBV5_AMBAM</name>
<evidence type="ECO:0000256" key="1">
    <source>
        <dbReference type="SAM" id="MobiDB-lite"/>
    </source>
</evidence>
<dbReference type="Proteomes" id="UP001321473">
    <property type="component" value="Unassembled WGS sequence"/>
</dbReference>
<evidence type="ECO:0000313" key="2">
    <source>
        <dbReference type="EMBL" id="KAK8784784.1"/>
    </source>
</evidence>
<protein>
    <submittedName>
        <fullName evidence="2">Uncharacterized protein</fullName>
    </submittedName>
</protein>
<sequence>MEGFYCHFISNYADLARPLSSAPPESCPLVTDRGGAGIISSIVRIHRGYCTPAAPQPQPPTQGANSDATPSW</sequence>
<evidence type="ECO:0000313" key="3">
    <source>
        <dbReference type="Proteomes" id="UP001321473"/>
    </source>
</evidence>
<dbReference type="EMBL" id="JARKHS020004270">
    <property type="protein sequence ID" value="KAK8784784.1"/>
    <property type="molecule type" value="Genomic_DNA"/>
</dbReference>
<feature type="region of interest" description="Disordered" evidence="1">
    <location>
        <begin position="50"/>
        <end position="72"/>
    </location>
</feature>
<comment type="caution">
    <text evidence="2">The sequence shown here is derived from an EMBL/GenBank/DDBJ whole genome shotgun (WGS) entry which is preliminary data.</text>
</comment>
<reference evidence="2 3" key="1">
    <citation type="journal article" date="2023" name="Arcadia Sci">
        <title>De novo assembly of a long-read Amblyomma americanum tick genome.</title>
        <authorList>
            <person name="Chou S."/>
            <person name="Poskanzer K.E."/>
            <person name="Rollins M."/>
            <person name="Thuy-Boun P.S."/>
        </authorList>
    </citation>
    <scope>NUCLEOTIDE SEQUENCE [LARGE SCALE GENOMIC DNA]</scope>
    <source>
        <strain evidence="2">F_SG_1</strain>
        <tissue evidence="2">Salivary glands</tissue>
    </source>
</reference>
<feature type="compositionally biased region" description="Polar residues" evidence="1">
    <location>
        <begin position="63"/>
        <end position="72"/>
    </location>
</feature>